<name>A0A0S4V387_RALSL</name>
<proteinExistence type="predicted"/>
<evidence type="ECO:0000313" key="1">
    <source>
        <dbReference type="EMBL" id="CUV29140.1"/>
    </source>
</evidence>
<organism evidence="1">
    <name type="scientific">Ralstonia solanacearum</name>
    <name type="common">Pseudomonas solanacearum</name>
    <dbReference type="NCBI Taxonomy" id="305"/>
    <lineage>
        <taxon>Bacteria</taxon>
        <taxon>Pseudomonadati</taxon>
        <taxon>Pseudomonadota</taxon>
        <taxon>Betaproteobacteria</taxon>
        <taxon>Burkholderiales</taxon>
        <taxon>Burkholderiaceae</taxon>
        <taxon>Ralstonia</taxon>
        <taxon>Ralstonia solanacearum species complex</taxon>
    </lineage>
</organism>
<accession>A0A0S4V387</accession>
<reference evidence="1" key="1">
    <citation type="submission" date="2015-10" db="EMBL/GenBank/DDBJ databases">
        <authorList>
            <person name="Gilbert D.G."/>
        </authorList>
    </citation>
    <scope>NUCLEOTIDE SEQUENCE</scope>
    <source>
        <strain evidence="1">Phyl III-seqv23</strain>
    </source>
</reference>
<sequence length="72" mass="7788">MMVCDAALSVRLHIDWSSQSRPLFLRRRVAPANGVTVCGCVEPFSPDAGAWLADAPATDFDLPIDMAALRSK</sequence>
<dbReference type="AlphaFoldDB" id="A0A0S4V387"/>
<protein>
    <submittedName>
        <fullName evidence="1">Uncharacterized protein</fullName>
    </submittedName>
</protein>
<dbReference type="EMBL" id="LN899824">
    <property type="protein sequence ID" value="CUV29140.1"/>
    <property type="molecule type" value="Genomic_DNA"/>
</dbReference>
<gene>
    <name evidence="1" type="ORF">RUN1985_v1_290290</name>
</gene>